<organism evidence="1 2">
    <name type="scientific">Bifidobacterium bifidum</name>
    <dbReference type="NCBI Taxonomy" id="1681"/>
    <lineage>
        <taxon>Bacteria</taxon>
        <taxon>Bacillati</taxon>
        <taxon>Actinomycetota</taxon>
        <taxon>Actinomycetes</taxon>
        <taxon>Bifidobacteriales</taxon>
        <taxon>Bifidobacteriaceae</taxon>
        <taxon>Bifidobacterium</taxon>
    </lineage>
</organism>
<dbReference type="EMBL" id="LRPO01000038">
    <property type="protein sequence ID" value="KWZ80891.1"/>
    <property type="molecule type" value="Genomic_DNA"/>
</dbReference>
<gene>
    <name evidence="1" type="ORF">HMPREF3196_01298</name>
</gene>
<reference evidence="1 2" key="1">
    <citation type="submission" date="2016-01" db="EMBL/GenBank/DDBJ databases">
        <authorList>
            <person name="Oliw E.H."/>
        </authorList>
    </citation>
    <scope>NUCLEOTIDE SEQUENCE [LARGE SCALE GENOMIC DNA]</scope>
    <source>
        <strain evidence="1 2">MJR8628B</strain>
    </source>
</reference>
<dbReference type="Proteomes" id="UP000070092">
    <property type="component" value="Unassembled WGS sequence"/>
</dbReference>
<name>A0A0H2PQ96_BIFBI</name>
<protein>
    <submittedName>
        <fullName evidence="1">Uncharacterized protein</fullName>
    </submittedName>
</protein>
<evidence type="ECO:0000313" key="1">
    <source>
        <dbReference type="EMBL" id="KWZ80891.1"/>
    </source>
</evidence>
<dbReference type="RefSeq" id="WP_047284755.1">
    <property type="nucleotide sequence ID" value="NZ_JACTOD010000004.1"/>
</dbReference>
<proteinExistence type="predicted"/>
<evidence type="ECO:0000313" key="2">
    <source>
        <dbReference type="Proteomes" id="UP000070092"/>
    </source>
</evidence>
<comment type="caution">
    <text evidence="1">The sequence shown here is derived from an EMBL/GenBank/DDBJ whole genome shotgun (WGS) entry which is preliminary data.</text>
</comment>
<sequence>MKGETITLIHRVKAGEDPGGGIIWNISEEQVDDVLIQDGGQSNLTDGIRPDGIRTAKTIHMPRAWPYRSLRGAKAVIDGVAYTVIGDPRPYTGGMTPTRWNLTVELADTRG</sequence>
<dbReference type="PATRIC" id="fig|1681.46.peg.507"/>
<dbReference type="AlphaFoldDB" id="A0A0H2PQ96"/>
<accession>A0A0H2PQ96</accession>